<feature type="transmembrane region" description="Helical" evidence="5">
    <location>
        <begin position="17"/>
        <end position="39"/>
    </location>
</feature>
<dbReference type="Proteomes" id="UP000678281">
    <property type="component" value="Unassembled WGS sequence"/>
</dbReference>
<keyword evidence="3 5" id="KW-1133">Transmembrane helix</keyword>
<feature type="transmembrane region" description="Helical" evidence="5">
    <location>
        <begin position="59"/>
        <end position="80"/>
    </location>
</feature>
<keyword evidence="7" id="KW-1185">Reference proteome</keyword>
<protein>
    <submittedName>
        <fullName evidence="6">DoxX family protein</fullName>
    </submittedName>
</protein>
<dbReference type="GO" id="GO:0016020">
    <property type="term" value="C:membrane"/>
    <property type="evidence" value="ECO:0007669"/>
    <property type="project" value="UniProtKB-SubCell"/>
</dbReference>
<feature type="transmembrane region" description="Helical" evidence="5">
    <location>
        <begin position="87"/>
        <end position="107"/>
    </location>
</feature>
<name>A0A942E4Z6_9HYPH</name>
<evidence type="ECO:0000256" key="4">
    <source>
        <dbReference type="ARBA" id="ARBA00023136"/>
    </source>
</evidence>
<dbReference type="InterPro" id="IPR032808">
    <property type="entry name" value="DoxX"/>
</dbReference>
<keyword evidence="2 5" id="KW-0812">Transmembrane</keyword>
<evidence type="ECO:0000256" key="5">
    <source>
        <dbReference type="SAM" id="Phobius"/>
    </source>
</evidence>
<dbReference type="EMBL" id="JAGXTP010000001">
    <property type="protein sequence ID" value="MBS3847607.1"/>
    <property type="molecule type" value="Genomic_DNA"/>
</dbReference>
<gene>
    <name evidence="6" type="ORF">KD146_02740</name>
</gene>
<evidence type="ECO:0000313" key="6">
    <source>
        <dbReference type="EMBL" id="MBS3847607.1"/>
    </source>
</evidence>
<sequence>MTFENTVSASNGRGWTIGLWVGQIALAGMFGMSGYMHAFTPIEALAQMGMGWTLDAPLALVRFIGFAELAGAIGVLLPALTRILPLLTPLAALGFSVIQALAIGVHLTRGEFSVVPMNLVLLAIALFVAWGRTRKAPIAPRA</sequence>
<comment type="caution">
    <text evidence="6">The sequence shown here is derived from an EMBL/GenBank/DDBJ whole genome shotgun (WGS) entry which is preliminary data.</text>
</comment>
<dbReference type="Pfam" id="PF13564">
    <property type="entry name" value="DoxX_2"/>
    <property type="match status" value="1"/>
</dbReference>
<reference evidence="6" key="1">
    <citation type="submission" date="2021-04" db="EMBL/GenBank/DDBJ databases">
        <title>Devosia litorisediminis sp. nov., isolated from a sand dune.</title>
        <authorList>
            <person name="Park S."/>
            <person name="Yoon J.-H."/>
        </authorList>
    </citation>
    <scope>NUCLEOTIDE SEQUENCE</scope>
    <source>
        <strain evidence="6">BSSL-BM10</strain>
    </source>
</reference>
<evidence type="ECO:0000313" key="7">
    <source>
        <dbReference type="Proteomes" id="UP000678281"/>
    </source>
</evidence>
<feature type="transmembrane region" description="Helical" evidence="5">
    <location>
        <begin position="113"/>
        <end position="131"/>
    </location>
</feature>
<organism evidence="6 7">
    <name type="scientific">Devosia litorisediminis</name>
    <dbReference type="NCBI Taxonomy" id="2829817"/>
    <lineage>
        <taxon>Bacteria</taxon>
        <taxon>Pseudomonadati</taxon>
        <taxon>Pseudomonadota</taxon>
        <taxon>Alphaproteobacteria</taxon>
        <taxon>Hyphomicrobiales</taxon>
        <taxon>Devosiaceae</taxon>
        <taxon>Devosia</taxon>
    </lineage>
</organism>
<dbReference type="AlphaFoldDB" id="A0A942E4Z6"/>
<keyword evidence="4 5" id="KW-0472">Membrane</keyword>
<evidence type="ECO:0000256" key="2">
    <source>
        <dbReference type="ARBA" id="ARBA00022692"/>
    </source>
</evidence>
<dbReference type="RefSeq" id="WP_212657217.1">
    <property type="nucleotide sequence ID" value="NZ_JAGXTP010000001.1"/>
</dbReference>
<evidence type="ECO:0000256" key="1">
    <source>
        <dbReference type="ARBA" id="ARBA00004141"/>
    </source>
</evidence>
<proteinExistence type="predicted"/>
<comment type="subcellular location">
    <subcellularLocation>
        <location evidence="1">Membrane</location>
        <topology evidence="1">Multi-pass membrane protein</topology>
    </subcellularLocation>
</comment>
<evidence type="ECO:0000256" key="3">
    <source>
        <dbReference type="ARBA" id="ARBA00022989"/>
    </source>
</evidence>
<accession>A0A942E4Z6</accession>